<evidence type="ECO:0000313" key="4">
    <source>
        <dbReference type="RefSeq" id="XP_053077013.1"/>
    </source>
</evidence>
<feature type="transmembrane region" description="Helical" evidence="2">
    <location>
        <begin position="270"/>
        <end position="290"/>
    </location>
</feature>
<evidence type="ECO:0000313" key="3">
    <source>
        <dbReference type="Proteomes" id="UP001652583"/>
    </source>
</evidence>
<evidence type="ECO:0000256" key="1">
    <source>
        <dbReference type="SAM" id="MobiDB-lite"/>
    </source>
</evidence>
<keyword evidence="2 4" id="KW-0812">Transmembrane</keyword>
<feature type="compositionally biased region" description="Basic residues" evidence="1">
    <location>
        <begin position="97"/>
        <end position="107"/>
    </location>
</feature>
<dbReference type="PANTHER" id="PTHR16201">
    <property type="entry name" value="SEVEN TRANSMEMBRANE PROTEIN 1-RELATED"/>
    <property type="match status" value="1"/>
</dbReference>
<evidence type="ECO:0000256" key="2">
    <source>
        <dbReference type="SAM" id="Phobius"/>
    </source>
</evidence>
<keyword evidence="3" id="KW-1185">Reference proteome</keyword>
<protein>
    <submittedName>
        <fullName evidence="4">Transmembrane protein 44 isoform X1</fullName>
    </submittedName>
</protein>
<accession>A0ABM3PZB1</accession>
<proteinExistence type="predicted"/>
<feature type="transmembrane region" description="Helical" evidence="2">
    <location>
        <begin position="168"/>
        <end position="188"/>
    </location>
</feature>
<dbReference type="GeneID" id="106976342"/>
<dbReference type="InterPro" id="IPR051415">
    <property type="entry name" value="LAAT-1"/>
</dbReference>
<feature type="transmembrane region" description="Helical" evidence="2">
    <location>
        <begin position="385"/>
        <end position="406"/>
    </location>
</feature>
<feature type="transmembrane region" description="Helical" evidence="2">
    <location>
        <begin position="354"/>
        <end position="373"/>
    </location>
</feature>
<reference evidence="4" key="1">
    <citation type="submission" date="2025-08" db="UniProtKB">
        <authorList>
            <consortium name="RefSeq"/>
        </authorList>
    </citation>
    <scope>IDENTIFICATION</scope>
    <source>
        <tissue evidence="4">Blood</tissue>
    </source>
</reference>
<gene>
    <name evidence="4" type="primary">TMEM44</name>
</gene>
<sequence>MGGQSALPWPGRSRSSALAAGRPQGVCERRRHRCRGAGVGAAAFVPRPLPAPAAGGRPPARRPPTIARRVGSRAVPETFPSRLRRRRQRPSPGRGRALGRGRRRRRGGTGPGEGGARRLRPGGATREAGARAGRSQRAMGEAASPAPALWDWDYLDRCFARHRVCISFGLWICASSCWIAAHALLLYLRCTKKSGRDQSALCVACCLLTSLCDTIGAILARQLTIQVFTGAYLAAVDLVNFVFILFPVCGSKLKSNLGRGSRERKRRQRLRASVFALALPLSLGPGWALWATVRKASGPVRGPQRRLLESLLQDNTEIFGYLLGAIAAFGSWASRIPPLSRICQGKAFPSIHLWTRLLSALAGLLYASAIVAHDRRPEYLLRATPWFLTSLGRAALDLSIIFLSWVMKSKMRRALGFAPEARESPDTQALLTCTDKEEESQENSDWVPLTTLPPCKSLRTMAAISRYMELTIEPVQQAGCSTTRLPGDGQMNPGDVNLQEPPSYPPVQVIRAHVSSSSSCEVSSINSDLEQCHRPGGRSFVEILQEGCFCLWNKVCVVCTCVEDEKRAKHRLLSLKKVRSLCVPANSVPKSLDNQDRSFPLETLPLHQERGHIPLDVCHF</sequence>
<feature type="region of interest" description="Disordered" evidence="1">
    <location>
        <begin position="1"/>
        <end position="139"/>
    </location>
</feature>
<dbReference type="PANTHER" id="PTHR16201:SF53">
    <property type="entry name" value="TRANSMEMBRANE PROTEIN 44"/>
    <property type="match status" value="1"/>
</dbReference>
<dbReference type="RefSeq" id="XP_053077013.1">
    <property type="nucleotide sequence ID" value="XM_053221038.1"/>
</dbReference>
<feature type="compositionally biased region" description="Low complexity" evidence="1">
    <location>
        <begin position="52"/>
        <end position="69"/>
    </location>
</feature>
<keyword evidence="2" id="KW-1133">Transmembrane helix</keyword>
<keyword evidence="2" id="KW-0472">Membrane</keyword>
<dbReference type="Proteomes" id="UP001652583">
    <property type="component" value="Chromosome C2"/>
</dbReference>
<name>A0ABM3PZB1_ACIJB</name>
<organism evidence="3 4">
    <name type="scientific">Acinonyx jubatus</name>
    <name type="common">Cheetah</name>
    <dbReference type="NCBI Taxonomy" id="32536"/>
    <lineage>
        <taxon>Eukaryota</taxon>
        <taxon>Metazoa</taxon>
        <taxon>Chordata</taxon>
        <taxon>Craniata</taxon>
        <taxon>Vertebrata</taxon>
        <taxon>Euteleostomi</taxon>
        <taxon>Mammalia</taxon>
        <taxon>Eutheria</taxon>
        <taxon>Laurasiatheria</taxon>
        <taxon>Carnivora</taxon>
        <taxon>Feliformia</taxon>
        <taxon>Felidae</taxon>
        <taxon>Felinae</taxon>
        <taxon>Acinonyx</taxon>
    </lineage>
</organism>
<feature type="transmembrane region" description="Helical" evidence="2">
    <location>
        <begin position="225"/>
        <end position="249"/>
    </location>
</feature>
<feature type="compositionally biased region" description="Low complexity" evidence="1">
    <location>
        <begin position="121"/>
        <end position="133"/>
    </location>
</feature>
<feature type="transmembrane region" description="Helical" evidence="2">
    <location>
        <begin position="200"/>
        <end position="219"/>
    </location>
</feature>
<feature type="transmembrane region" description="Helical" evidence="2">
    <location>
        <begin position="318"/>
        <end position="334"/>
    </location>
</feature>